<dbReference type="Pfam" id="PF22422">
    <property type="entry name" value="MGH1-like_GH"/>
    <property type="match status" value="1"/>
</dbReference>
<proteinExistence type="predicted"/>
<name>C6HWB1_9BACT</name>
<evidence type="ECO:0000313" key="3">
    <source>
        <dbReference type="EMBL" id="EES53089.1"/>
    </source>
</evidence>
<dbReference type="InterPro" id="IPR012341">
    <property type="entry name" value="6hp_glycosidase-like_sf"/>
</dbReference>
<dbReference type="InterPro" id="IPR032856">
    <property type="entry name" value="GDE_N_bis"/>
</dbReference>
<dbReference type="Pfam" id="PF14742">
    <property type="entry name" value="GDE_N_bis"/>
    <property type="match status" value="1"/>
</dbReference>
<dbReference type="GO" id="GO:0005975">
    <property type="term" value="P:carbohydrate metabolic process"/>
    <property type="evidence" value="ECO:0007669"/>
    <property type="project" value="InterPro"/>
</dbReference>
<dbReference type="SUPFAM" id="SSF48208">
    <property type="entry name" value="Six-hairpin glycosidases"/>
    <property type="match status" value="1"/>
</dbReference>
<dbReference type="AlphaFoldDB" id="C6HWB1"/>
<accession>C6HWB1</accession>
<feature type="domain" description="Putative glycogen debranching enzyme N-terminal" evidence="1">
    <location>
        <begin position="25"/>
        <end position="228"/>
    </location>
</feature>
<dbReference type="Proteomes" id="UP000009374">
    <property type="component" value="Unassembled WGS sequence"/>
</dbReference>
<evidence type="ECO:0000313" key="4">
    <source>
        <dbReference type="Proteomes" id="UP000009374"/>
    </source>
</evidence>
<protein>
    <submittedName>
        <fullName evidence="3">Amylo-alpha-1,6-glucosidase</fullName>
    </submittedName>
</protein>
<evidence type="ECO:0000259" key="2">
    <source>
        <dbReference type="Pfam" id="PF22422"/>
    </source>
</evidence>
<evidence type="ECO:0000259" key="1">
    <source>
        <dbReference type="Pfam" id="PF14742"/>
    </source>
</evidence>
<organism evidence="3 4">
    <name type="scientific">Leptospirillum ferrodiazotrophum</name>
    <dbReference type="NCBI Taxonomy" id="412449"/>
    <lineage>
        <taxon>Bacteria</taxon>
        <taxon>Pseudomonadati</taxon>
        <taxon>Nitrospirota</taxon>
        <taxon>Nitrospiria</taxon>
        <taxon>Nitrospirales</taxon>
        <taxon>Nitrospiraceae</taxon>
        <taxon>Leptospirillum</taxon>
    </lineage>
</organism>
<reference evidence="3 4" key="1">
    <citation type="journal article" date="2009" name="Appl. Environ. Microbiol.">
        <title>Community genomic and proteomic analyses of chemoautotrophic iron-oxidizing "Leptospirillum rubarum" (Group II) and "Leptospirillum ferrodiazotrophum" (Group III) bacteria in acid mine drainage biofilms.</title>
        <authorList>
            <person name="Goltsman D.S."/>
            <person name="Denef V.J."/>
            <person name="Singer S.W."/>
            <person name="VerBerkmoes N.C."/>
            <person name="Lefsrud M."/>
            <person name="Mueller R.S."/>
            <person name="Dick G.J."/>
            <person name="Sun C.L."/>
            <person name="Wheeler K.E."/>
            <person name="Zemla A."/>
            <person name="Baker B.J."/>
            <person name="Hauser L."/>
            <person name="Land M."/>
            <person name="Shah M.B."/>
            <person name="Thelen M.P."/>
            <person name="Hettich R.L."/>
            <person name="Banfield J.F."/>
        </authorList>
    </citation>
    <scope>NUCLEOTIDE SEQUENCE [LARGE SCALE GENOMIC DNA]</scope>
</reference>
<feature type="domain" description="Mannosylglycerate hydrolase MGH1-like glycoside hydrolase" evidence="2">
    <location>
        <begin position="470"/>
        <end position="625"/>
    </location>
</feature>
<dbReference type="InterPro" id="IPR054491">
    <property type="entry name" value="MGH1-like_GH"/>
</dbReference>
<dbReference type="EMBL" id="GG693869">
    <property type="protein sequence ID" value="EES53089.1"/>
    <property type="molecule type" value="Genomic_DNA"/>
</dbReference>
<sequence>MSGLHRSELRQKIPLTLTTNDHLFKNGDLCGIWGNSMEINATQRGIHGAYWKGMRHFSTYFLDVAGKPVLPITPLSDGGNGPSPFLFSLILLGPTITSDFATTKGDSLFVDGPLLIRYKRFCLSNGFEDEVEIENHAPFDIQIPVSINVDADFRDIMDIRGIRSQWPEHKIERFQEEARNELLLTCLGEDGVRRSSLIRLWGSDFKTSSQGFESNLPIPAKGTATFQISSLFAEGKKNDRLALQRNAPEKFSNLERLDRKKDRVFRSKWPKIDSDQLPLSRWCSNALKDLRILLTPQTTGPYPYAGVPWFSTPFGRDALITGFFTLWAYPELSRSILAFLAKNQSKRFDPLRDAQPGKILHEYRYGEVANDPSIPFSCYYGSVDSTPLFIALAAEYLQRTGNRSFLLKIRPALHHAMEWIENFGINPESGFLVYSGDQEGGLIQKGWKDSGDSIFHADGRIAPHPIALSEVQGYLYMSYIGYATLLSDWGESKKAQSYIRKAITLKNNFNDLFWSPSIRMFALAIDGKGFPCEVRSSNAGHLLFTGIAKKSLARKTGRELLQPDMFSGYGIRTIGSNEIRYNPVSYHNGSVWPHDNALIIDGLKRYGLMAEAKQLADAYLSALERFPRERPPELYCGFSKDNTASGPLPYPTSCRIQAWSVTSFFMVIQVLRSMSLKP</sequence>
<dbReference type="Gene3D" id="1.50.10.10">
    <property type="match status" value="1"/>
</dbReference>
<keyword evidence="4" id="KW-1185">Reference proteome</keyword>
<dbReference type="InterPro" id="IPR008928">
    <property type="entry name" value="6-hairpin_glycosidase_sf"/>
</dbReference>
<gene>
    <name evidence="3" type="ORF">UBAL3_80420039</name>
</gene>